<dbReference type="CDD" id="cd03784">
    <property type="entry name" value="GT1_Gtf-like"/>
    <property type="match status" value="1"/>
</dbReference>
<organism evidence="2 3">
    <name type="scientific">Antiquaquibacter oligotrophicus</name>
    <dbReference type="NCBI Taxonomy" id="2880260"/>
    <lineage>
        <taxon>Bacteria</taxon>
        <taxon>Bacillati</taxon>
        <taxon>Actinomycetota</taxon>
        <taxon>Actinomycetes</taxon>
        <taxon>Micrococcales</taxon>
        <taxon>Microbacteriaceae</taxon>
        <taxon>Antiquaquibacter</taxon>
    </lineage>
</organism>
<feature type="domain" description="Erythromycin biosynthesis protein CIII-like C-terminal" evidence="1">
    <location>
        <begin position="279"/>
        <end position="417"/>
    </location>
</feature>
<name>A0ABT6KQ98_9MICO</name>
<dbReference type="SUPFAM" id="SSF53756">
    <property type="entry name" value="UDP-Glycosyltransferase/glycogen phosphorylase"/>
    <property type="match status" value="1"/>
</dbReference>
<dbReference type="Gene3D" id="3.40.50.2000">
    <property type="entry name" value="Glycogen Phosphorylase B"/>
    <property type="match status" value="2"/>
</dbReference>
<dbReference type="Pfam" id="PF06722">
    <property type="entry name" value="EryCIII-like_C"/>
    <property type="match status" value="1"/>
</dbReference>
<dbReference type="InterPro" id="IPR002213">
    <property type="entry name" value="UDP_glucos_trans"/>
</dbReference>
<sequence length="424" mass="45513">MAFYLLASNPIHGHVGPILQVAAHLVDEGNEVAVVTGSRFQRAVEATGAAFRPLEGTADYDDRMPDVYLPDRHRYRGVQQAQYDIRTIFVETIPDQYRSMRAALSGSTPDAILVDGAFGGALPLIASGTNRPPVIGLGVTPLSQSSRVLGPYGMALPPARTGVDRLRYAAMNTLARHVIFRPTQNAARRAFREFGLRLDDFVMDASRNFDLFLQTGPASLDYPRPDLSEGVHFVGVLPQVARHGELPEWWSDLDGDRPVVHVTQGTIDNHDFDRLVRPTLTALNDRDVLVVATAGGRPVDTIGPLPTNARAASYLSYDALLPRASVVVTNGGYGGVQAALAAGVPVIVAGDTEDKPEVAARVAWTGAGINLKTGTPDAASVRRAVDEVLGNQTYRAEARRIAADAAAHDALAEISGYLRQASIR</sequence>
<dbReference type="InterPro" id="IPR050426">
    <property type="entry name" value="Glycosyltransferase_28"/>
</dbReference>
<accession>A0ABT6KQ98</accession>
<dbReference type="RefSeq" id="WP_322134253.1">
    <property type="nucleotide sequence ID" value="NZ_CP085036.1"/>
</dbReference>
<evidence type="ECO:0000313" key="2">
    <source>
        <dbReference type="EMBL" id="MDH6181960.1"/>
    </source>
</evidence>
<proteinExistence type="predicted"/>
<keyword evidence="3" id="KW-1185">Reference proteome</keyword>
<evidence type="ECO:0000313" key="3">
    <source>
        <dbReference type="Proteomes" id="UP001160142"/>
    </source>
</evidence>
<evidence type="ECO:0000259" key="1">
    <source>
        <dbReference type="Pfam" id="PF06722"/>
    </source>
</evidence>
<dbReference type="PANTHER" id="PTHR48050:SF13">
    <property type="entry name" value="STEROL 3-BETA-GLUCOSYLTRANSFERASE UGT80A2"/>
    <property type="match status" value="1"/>
</dbReference>
<dbReference type="PANTHER" id="PTHR48050">
    <property type="entry name" value="STEROL 3-BETA-GLUCOSYLTRANSFERASE"/>
    <property type="match status" value="1"/>
</dbReference>
<dbReference type="InterPro" id="IPR010610">
    <property type="entry name" value="EryCIII-like_C"/>
</dbReference>
<dbReference type="Proteomes" id="UP001160142">
    <property type="component" value="Unassembled WGS sequence"/>
</dbReference>
<gene>
    <name evidence="2" type="ORF">M2152_002142</name>
</gene>
<comment type="caution">
    <text evidence="2">The sequence shown here is derived from an EMBL/GenBank/DDBJ whole genome shotgun (WGS) entry which is preliminary data.</text>
</comment>
<dbReference type="EMBL" id="JARXVQ010000001">
    <property type="protein sequence ID" value="MDH6181960.1"/>
    <property type="molecule type" value="Genomic_DNA"/>
</dbReference>
<protein>
    <submittedName>
        <fullName evidence="2">MGT family glycosyltransferase</fullName>
    </submittedName>
</protein>
<reference evidence="2 3" key="1">
    <citation type="submission" date="2023-04" db="EMBL/GenBank/DDBJ databases">
        <title>Genome Encyclopedia of Bacteria and Archaea VI: Functional Genomics of Type Strains.</title>
        <authorList>
            <person name="Whitman W."/>
        </authorList>
    </citation>
    <scope>NUCLEOTIDE SEQUENCE [LARGE SCALE GENOMIC DNA]</scope>
    <source>
        <strain evidence="2 3">SG_E_30_P1</strain>
    </source>
</reference>